<keyword evidence="6" id="KW-1003">Cell membrane</keyword>
<keyword evidence="6" id="KW-1278">Translocase</keyword>
<evidence type="ECO:0000256" key="3">
    <source>
        <dbReference type="ARBA" id="ARBA00022630"/>
    </source>
</evidence>
<dbReference type="RefSeq" id="WP_086488579.1">
    <property type="nucleotide sequence ID" value="NZ_MSLT01000018.1"/>
</dbReference>
<keyword evidence="1 6" id="KW-0813">Transport</keyword>
<keyword evidence="11" id="KW-1185">Reference proteome</keyword>
<comment type="caution">
    <text evidence="10">The sequence shown here is derived from an EMBL/GenBank/DDBJ whole genome shotgun (WGS) entry which is preliminary data.</text>
</comment>
<dbReference type="PANTHER" id="PTHR36118">
    <property type="entry name" value="ION-TRANSLOCATING OXIDOREDUCTASE COMPLEX SUBUNIT G"/>
    <property type="match status" value="1"/>
</dbReference>
<comment type="subunit">
    <text evidence="6">The complex is composed of six subunits: RnfA, RnfB, RnfC, RnfD, RnfE and RnfG.</text>
</comment>
<keyword evidence="3 6" id="KW-0285">Flavoprotein</keyword>
<protein>
    <recommendedName>
        <fullName evidence="6">Ion-translocating oxidoreductase complex subunit G</fullName>
        <ecNumber evidence="6">7.-.-.-</ecNumber>
    </recommendedName>
    <alternativeName>
        <fullName evidence="6">Rnf electron transport complex subunit G</fullName>
    </alternativeName>
</protein>
<dbReference type="NCBIfam" id="TIGR01947">
    <property type="entry name" value="rnfG"/>
    <property type="match status" value="1"/>
</dbReference>
<feature type="region of interest" description="Disordered" evidence="7">
    <location>
        <begin position="206"/>
        <end position="265"/>
    </location>
</feature>
<keyword evidence="6 8" id="KW-0472">Membrane</keyword>
<dbReference type="InterPro" id="IPR010209">
    <property type="entry name" value="Ion_transpt_RnfG/RsxG"/>
</dbReference>
<keyword evidence="6" id="KW-0997">Cell inner membrane</keyword>
<dbReference type="SMART" id="SM00900">
    <property type="entry name" value="FMN_bind"/>
    <property type="match status" value="1"/>
</dbReference>
<dbReference type="GO" id="GO:0022900">
    <property type="term" value="P:electron transport chain"/>
    <property type="evidence" value="ECO:0007669"/>
    <property type="project" value="UniProtKB-UniRule"/>
</dbReference>
<dbReference type="GO" id="GO:0009055">
    <property type="term" value="F:electron transfer activity"/>
    <property type="evidence" value="ECO:0007669"/>
    <property type="project" value="InterPro"/>
</dbReference>
<evidence type="ECO:0000256" key="1">
    <source>
        <dbReference type="ARBA" id="ARBA00022448"/>
    </source>
</evidence>
<comment type="function">
    <text evidence="6">Part of a membrane-bound complex that couples electron transfer with translocation of ions across the membrane.</text>
</comment>
<keyword evidence="5 6" id="KW-0249">Electron transport</keyword>
<dbReference type="OrthoDB" id="9784165at2"/>
<dbReference type="AlphaFoldDB" id="A0A251X640"/>
<dbReference type="PANTHER" id="PTHR36118:SF1">
    <property type="entry name" value="ION-TRANSLOCATING OXIDOREDUCTASE COMPLEX SUBUNIT G"/>
    <property type="match status" value="1"/>
</dbReference>
<feature type="compositionally biased region" description="Low complexity" evidence="7">
    <location>
        <begin position="236"/>
        <end position="252"/>
    </location>
</feature>
<proteinExistence type="inferred from homology"/>
<comment type="similarity">
    <text evidence="6">Belongs to the RnfG family.</text>
</comment>
<feature type="transmembrane region" description="Helical" evidence="8">
    <location>
        <begin position="12"/>
        <end position="34"/>
    </location>
</feature>
<reference evidence="10 11" key="1">
    <citation type="submission" date="2016-12" db="EMBL/GenBank/DDBJ databases">
        <title>Thioflexothrix psekupsii D3 genome sequencing and assembly.</title>
        <authorList>
            <person name="Fomenkov A."/>
            <person name="Vincze T."/>
            <person name="Grabovich M."/>
            <person name="Anton B.P."/>
            <person name="Dubinina G."/>
            <person name="Orlova M."/>
            <person name="Belousova E."/>
            <person name="Roberts R.J."/>
        </authorList>
    </citation>
    <scope>NUCLEOTIDE SEQUENCE [LARGE SCALE GENOMIC DNA]</scope>
    <source>
        <strain evidence="10">D3</strain>
    </source>
</reference>
<keyword evidence="6 8" id="KW-1133">Transmembrane helix</keyword>
<comment type="subcellular location">
    <subcellularLocation>
        <location evidence="6">Cell inner membrane</location>
        <topology evidence="6">Single-pass membrane protein</topology>
    </subcellularLocation>
</comment>
<evidence type="ECO:0000256" key="5">
    <source>
        <dbReference type="ARBA" id="ARBA00022982"/>
    </source>
</evidence>
<keyword evidence="2 6" id="KW-0597">Phosphoprotein</keyword>
<evidence type="ECO:0000256" key="4">
    <source>
        <dbReference type="ARBA" id="ARBA00022643"/>
    </source>
</evidence>
<feature type="compositionally biased region" description="Polar residues" evidence="7">
    <location>
        <begin position="253"/>
        <end position="265"/>
    </location>
</feature>
<dbReference type="HAMAP" id="MF_00479">
    <property type="entry name" value="RsxG_RnfG"/>
    <property type="match status" value="1"/>
</dbReference>
<accession>A0A251X640</accession>
<dbReference type="EMBL" id="MSLT01000018">
    <property type="protein sequence ID" value="OUD13133.1"/>
    <property type="molecule type" value="Genomic_DNA"/>
</dbReference>
<dbReference type="GO" id="GO:0005886">
    <property type="term" value="C:plasma membrane"/>
    <property type="evidence" value="ECO:0007669"/>
    <property type="project" value="UniProtKB-SubCell"/>
</dbReference>
<sequence length="265" mass="28208">MNTQKVPSYRNRIGYHGGLLGGVGLIASMAIVIADIETRDAITLAKANDQKASLAQVIPAALHHNDLLKDTFSIPQDNAPPKTVFLARDENGIVSAAAYEMSGYGYSGKISVIMGVDRSGQILGVRTLSHSETPGLGDKIEVAKDDWVLSFDGKSLSDPTPELWGVKKDHGVFDQFTGATITPRAYVRIVKEGLDFFAQHQTEIIGRTPPDLSNQTESSTPPPPSAPVNRGRGNVSSSSTPAPSEPSKTSESVVPTETEAATPQE</sequence>
<evidence type="ECO:0000259" key="9">
    <source>
        <dbReference type="SMART" id="SM00900"/>
    </source>
</evidence>
<dbReference type="Proteomes" id="UP000194798">
    <property type="component" value="Unassembled WGS sequence"/>
</dbReference>
<evidence type="ECO:0000256" key="2">
    <source>
        <dbReference type="ARBA" id="ARBA00022553"/>
    </source>
</evidence>
<dbReference type="EC" id="7.-.-.-" evidence="6"/>
<comment type="cofactor">
    <cofactor evidence="6">
        <name>FMN</name>
        <dbReference type="ChEBI" id="CHEBI:58210"/>
    </cofactor>
</comment>
<evidence type="ECO:0000256" key="8">
    <source>
        <dbReference type="SAM" id="Phobius"/>
    </source>
</evidence>
<dbReference type="Pfam" id="PF04205">
    <property type="entry name" value="FMN_bind"/>
    <property type="match status" value="1"/>
</dbReference>
<evidence type="ECO:0000256" key="7">
    <source>
        <dbReference type="SAM" id="MobiDB-lite"/>
    </source>
</evidence>
<dbReference type="GO" id="GO:0010181">
    <property type="term" value="F:FMN binding"/>
    <property type="evidence" value="ECO:0007669"/>
    <property type="project" value="InterPro"/>
</dbReference>
<feature type="modified residue" description="FMN phosphoryl threonine" evidence="6">
    <location>
        <position position="180"/>
    </location>
</feature>
<name>A0A251X640_9GAMM</name>
<keyword evidence="4 6" id="KW-0288">FMN</keyword>
<feature type="domain" description="FMN-binding" evidence="9">
    <location>
        <begin position="105"/>
        <end position="197"/>
    </location>
</feature>
<evidence type="ECO:0000313" key="10">
    <source>
        <dbReference type="EMBL" id="OUD13133.1"/>
    </source>
</evidence>
<evidence type="ECO:0000256" key="6">
    <source>
        <dbReference type="HAMAP-Rule" id="MF_00479"/>
    </source>
</evidence>
<organism evidence="10 11">
    <name type="scientific">Thioflexithrix psekupsensis</name>
    <dbReference type="NCBI Taxonomy" id="1570016"/>
    <lineage>
        <taxon>Bacteria</taxon>
        <taxon>Pseudomonadati</taxon>
        <taxon>Pseudomonadota</taxon>
        <taxon>Gammaproteobacteria</taxon>
        <taxon>Thiotrichales</taxon>
        <taxon>Thioflexithrix</taxon>
    </lineage>
</organism>
<keyword evidence="6 8" id="KW-0812">Transmembrane</keyword>
<gene>
    <name evidence="6" type="primary">rnfG</name>
    <name evidence="10" type="ORF">TPSD3_10835</name>
</gene>
<evidence type="ECO:0000313" key="11">
    <source>
        <dbReference type="Proteomes" id="UP000194798"/>
    </source>
</evidence>
<dbReference type="NCBIfam" id="NF002519">
    <property type="entry name" value="PRK01908.1"/>
    <property type="match status" value="1"/>
</dbReference>
<dbReference type="InterPro" id="IPR007329">
    <property type="entry name" value="FMN-bd"/>
</dbReference>